<feature type="transmembrane region" description="Helical" evidence="8">
    <location>
        <begin position="98"/>
        <end position="123"/>
    </location>
</feature>
<keyword evidence="5 8" id="KW-1133">Transmembrane helix</keyword>
<keyword evidence="6 8" id="KW-0472">Membrane</keyword>
<evidence type="ECO:0000313" key="11">
    <source>
        <dbReference type="Proteomes" id="UP001595629"/>
    </source>
</evidence>
<accession>A0ABV7TDA9</accession>
<dbReference type="EMBL" id="JBHRXI010000002">
    <property type="protein sequence ID" value="MFC3612860.1"/>
    <property type="molecule type" value="Genomic_DNA"/>
</dbReference>
<dbReference type="PIRSF" id="PIRSF006066">
    <property type="entry name" value="HI0050"/>
    <property type="match status" value="1"/>
</dbReference>
<keyword evidence="11" id="KW-1185">Reference proteome</keyword>
<sequence length="434" mass="45523">MEWQFILLFFFGGLMGLMMMGVNVFVAFLIVNLTVVTLLIGDRGFGLFTNSVLDSLTTGGYATIPLFILMGEILFRSGSVDVLFDSIDRLVGQIRGRLYAVVILIATVFGALSGSAIAVTAMLGRSALPNMEARGYSTRLSSSVILAGASLAPIIPPSLLAIIVGSLADVSISGLLIAGVVPGILIAVMTAVYVAVRVGLDHSLAPERAETDTTAQGSAIAALLRMTPFVLIIAAVMGFIILGIATPGESAAIGVLGAIGVAAIYRKLSLGMVLESVSSATRLSVMIMIIVSCSTLFGQLLAFTGASRALVSWATELGLSPMVMFALMMALPLVLCMFIDQVAFLLLAVPLYEPIIGAMGFDPIWFWTIFLINLTVGGITPPFGYTLFAFSGAAQTVATATVFRASLPIVAIFITAIVVLALVPQLTLWLPSKL</sequence>
<evidence type="ECO:0000256" key="8">
    <source>
        <dbReference type="SAM" id="Phobius"/>
    </source>
</evidence>
<comment type="subcellular location">
    <subcellularLocation>
        <location evidence="1 7">Cell inner membrane</location>
        <topology evidence="1 7">Multi-pass membrane protein</topology>
    </subcellularLocation>
</comment>
<evidence type="ECO:0000256" key="7">
    <source>
        <dbReference type="RuleBase" id="RU369079"/>
    </source>
</evidence>
<keyword evidence="3 7" id="KW-0997">Cell inner membrane</keyword>
<keyword evidence="4 8" id="KW-0812">Transmembrane</keyword>
<feature type="transmembrane region" description="Helical" evidence="8">
    <location>
        <begin position="280"/>
        <end position="302"/>
    </location>
</feature>
<feature type="transmembrane region" description="Helical" evidence="8">
    <location>
        <begin position="364"/>
        <end position="385"/>
    </location>
</feature>
<proteinExistence type="predicted"/>
<dbReference type="Pfam" id="PF06808">
    <property type="entry name" value="DctM"/>
    <property type="match status" value="1"/>
</dbReference>
<comment type="function">
    <text evidence="7">Part of the tripartite ATP-independent periplasmic (TRAP) transport system.</text>
</comment>
<evidence type="ECO:0000256" key="3">
    <source>
        <dbReference type="ARBA" id="ARBA00022519"/>
    </source>
</evidence>
<organism evidence="10 11">
    <name type="scientific">Lutimaribacter marinistellae</name>
    <dbReference type="NCBI Taxonomy" id="1820329"/>
    <lineage>
        <taxon>Bacteria</taxon>
        <taxon>Pseudomonadati</taxon>
        <taxon>Pseudomonadota</taxon>
        <taxon>Alphaproteobacteria</taxon>
        <taxon>Rhodobacterales</taxon>
        <taxon>Roseobacteraceae</taxon>
        <taxon>Lutimaribacter</taxon>
    </lineage>
</organism>
<feature type="transmembrane region" description="Helical" evidence="8">
    <location>
        <begin position="251"/>
        <end position="268"/>
    </location>
</feature>
<feature type="transmembrane region" description="Helical" evidence="8">
    <location>
        <begin position="322"/>
        <end position="352"/>
    </location>
</feature>
<feature type="domain" description="TRAP C4-dicarboxylate transport system permease DctM subunit" evidence="9">
    <location>
        <begin position="11"/>
        <end position="426"/>
    </location>
</feature>
<keyword evidence="2" id="KW-1003">Cell membrane</keyword>
<evidence type="ECO:0000313" key="10">
    <source>
        <dbReference type="EMBL" id="MFC3612860.1"/>
    </source>
</evidence>
<keyword evidence="7" id="KW-0813">Transport</keyword>
<feature type="transmembrane region" description="Helical" evidence="8">
    <location>
        <begin position="405"/>
        <end position="430"/>
    </location>
</feature>
<evidence type="ECO:0000259" key="9">
    <source>
        <dbReference type="Pfam" id="PF06808"/>
    </source>
</evidence>
<feature type="transmembrane region" description="Helical" evidence="8">
    <location>
        <begin position="6"/>
        <end position="39"/>
    </location>
</feature>
<name>A0ABV7TDA9_9RHOB</name>
<comment type="caution">
    <text evidence="10">The sequence shown here is derived from an EMBL/GenBank/DDBJ whole genome shotgun (WGS) entry which is preliminary data.</text>
</comment>
<feature type="transmembrane region" description="Helical" evidence="8">
    <location>
        <begin position="60"/>
        <end position="78"/>
    </location>
</feature>
<dbReference type="InterPro" id="IPR010656">
    <property type="entry name" value="DctM"/>
</dbReference>
<evidence type="ECO:0000256" key="1">
    <source>
        <dbReference type="ARBA" id="ARBA00004429"/>
    </source>
</evidence>
<evidence type="ECO:0000256" key="6">
    <source>
        <dbReference type="ARBA" id="ARBA00023136"/>
    </source>
</evidence>
<dbReference type="RefSeq" id="WP_386734049.1">
    <property type="nucleotide sequence ID" value="NZ_JBHRXI010000002.1"/>
</dbReference>
<feature type="transmembrane region" description="Helical" evidence="8">
    <location>
        <begin position="217"/>
        <end position="245"/>
    </location>
</feature>
<dbReference type="Proteomes" id="UP001595629">
    <property type="component" value="Unassembled WGS sequence"/>
</dbReference>
<dbReference type="InterPro" id="IPR004681">
    <property type="entry name" value="TRAP_DctM"/>
</dbReference>
<feature type="transmembrane region" description="Helical" evidence="8">
    <location>
        <begin position="144"/>
        <end position="168"/>
    </location>
</feature>
<dbReference type="PANTHER" id="PTHR33362:SF5">
    <property type="entry name" value="C4-DICARBOXYLATE TRAP TRANSPORTER LARGE PERMEASE PROTEIN DCTM"/>
    <property type="match status" value="1"/>
</dbReference>
<gene>
    <name evidence="10" type="ORF">ACFORG_03720</name>
</gene>
<evidence type="ECO:0000256" key="5">
    <source>
        <dbReference type="ARBA" id="ARBA00022989"/>
    </source>
</evidence>
<dbReference type="PANTHER" id="PTHR33362">
    <property type="entry name" value="SIALIC ACID TRAP TRANSPORTER PERMEASE PROTEIN SIAT-RELATED"/>
    <property type="match status" value="1"/>
</dbReference>
<evidence type="ECO:0000256" key="2">
    <source>
        <dbReference type="ARBA" id="ARBA00022475"/>
    </source>
</evidence>
<feature type="transmembrane region" description="Helical" evidence="8">
    <location>
        <begin position="174"/>
        <end position="196"/>
    </location>
</feature>
<reference evidence="11" key="1">
    <citation type="journal article" date="2019" name="Int. J. Syst. Evol. Microbiol.">
        <title>The Global Catalogue of Microorganisms (GCM) 10K type strain sequencing project: providing services to taxonomists for standard genome sequencing and annotation.</title>
        <authorList>
            <consortium name="The Broad Institute Genomics Platform"/>
            <consortium name="The Broad Institute Genome Sequencing Center for Infectious Disease"/>
            <person name="Wu L."/>
            <person name="Ma J."/>
        </authorList>
    </citation>
    <scope>NUCLEOTIDE SEQUENCE [LARGE SCALE GENOMIC DNA]</scope>
    <source>
        <strain evidence="11">KCTC 42911</strain>
    </source>
</reference>
<protein>
    <submittedName>
        <fullName evidence="10">TRAP transporter large permease subunit</fullName>
    </submittedName>
</protein>
<evidence type="ECO:0000256" key="4">
    <source>
        <dbReference type="ARBA" id="ARBA00022692"/>
    </source>
</evidence>